<keyword evidence="2 3" id="KW-0326">Glycosidase</keyword>
<dbReference type="SUPFAM" id="SSF51445">
    <property type="entry name" value="(Trans)glycosidases"/>
    <property type="match status" value="1"/>
</dbReference>
<dbReference type="PROSITE" id="PS00659">
    <property type="entry name" value="GLYCOSYL_HYDROL_F5"/>
    <property type="match status" value="1"/>
</dbReference>
<evidence type="ECO:0000259" key="6">
    <source>
        <dbReference type="Pfam" id="PF00150"/>
    </source>
</evidence>
<dbReference type="InterPro" id="IPR018087">
    <property type="entry name" value="Glyco_hydro_5_CS"/>
</dbReference>
<evidence type="ECO:0000313" key="7">
    <source>
        <dbReference type="EMBL" id="RAI41378.1"/>
    </source>
</evidence>
<gene>
    <name evidence="7" type="ORF">CH341_21760</name>
</gene>
<reference evidence="7 8" key="1">
    <citation type="submission" date="2017-07" db="EMBL/GenBank/DDBJ databases">
        <title>Draft Genome Sequences of Select Purple Nonsulfur Bacteria.</title>
        <authorList>
            <person name="Lasarre B."/>
            <person name="Mckinlay J.B."/>
        </authorList>
    </citation>
    <scope>NUCLEOTIDE SEQUENCE [LARGE SCALE GENOMIC DNA]</scope>
    <source>
        <strain evidence="7 8">DSM 5909</strain>
    </source>
</reference>
<organism evidence="7 8">
    <name type="scientific">Rhodoplanes roseus</name>
    <dbReference type="NCBI Taxonomy" id="29409"/>
    <lineage>
        <taxon>Bacteria</taxon>
        <taxon>Pseudomonadati</taxon>
        <taxon>Pseudomonadota</taxon>
        <taxon>Alphaproteobacteria</taxon>
        <taxon>Hyphomicrobiales</taxon>
        <taxon>Nitrobacteraceae</taxon>
        <taxon>Rhodoplanes</taxon>
    </lineage>
</organism>
<accession>A0A327L133</accession>
<feature type="domain" description="Glycoside hydrolase family 5" evidence="6">
    <location>
        <begin position="79"/>
        <end position="327"/>
    </location>
</feature>
<dbReference type="EMBL" id="NPEX01000191">
    <property type="protein sequence ID" value="RAI41378.1"/>
    <property type="molecule type" value="Genomic_DNA"/>
</dbReference>
<evidence type="ECO:0000256" key="2">
    <source>
        <dbReference type="ARBA" id="ARBA00023295"/>
    </source>
</evidence>
<evidence type="ECO:0000256" key="3">
    <source>
        <dbReference type="RuleBase" id="RU361153"/>
    </source>
</evidence>
<dbReference type="PANTHER" id="PTHR34142">
    <property type="entry name" value="ENDO-BETA-1,4-GLUCANASE A"/>
    <property type="match status" value="1"/>
</dbReference>
<dbReference type="PROSITE" id="PS51318">
    <property type="entry name" value="TAT"/>
    <property type="match status" value="1"/>
</dbReference>
<evidence type="ECO:0000313" key="8">
    <source>
        <dbReference type="Proteomes" id="UP000249130"/>
    </source>
</evidence>
<dbReference type="Proteomes" id="UP000249130">
    <property type="component" value="Unassembled WGS sequence"/>
</dbReference>
<comment type="similarity">
    <text evidence="3">Belongs to the glycosyl hydrolase 5 (cellulase A) family.</text>
</comment>
<comment type="caution">
    <text evidence="7">The sequence shown here is derived from an EMBL/GenBank/DDBJ whole genome shotgun (WGS) entry which is preliminary data.</text>
</comment>
<keyword evidence="1 3" id="KW-0378">Hydrolase</keyword>
<keyword evidence="5" id="KW-0732">Signal</keyword>
<name>A0A327L133_9BRAD</name>
<feature type="signal peptide" evidence="5">
    <location>
        <begin position="1"/>
        <end position="29"/>
    </location>
</feature>
<proteinExistence type="inferred from homology"/>
<protein>
    <recommendedName>
        <fullName evidence="6">Glycoside hydrolase family 5 domain-containing protein</fullName>
    </recommendedName>
</protein>
<dbReference type="InterPro" id="IPR017853">
    <property type="entry name" value="GH"/>
</dbReference>
<evidence type="ECO:0000256" key="1">
    <source>
        <dbReference type="ARBA" id="ARBA00022801"/>
    </source>
</evidence>
<keyword evidence="8" id="KW-1185">Reference proteome</keyword>
<feature type="region of interest" description="Disordered" evidence="4">
    <location>
        <begin position="28"/>
        <end position="56"/>
    </location>
</feature>
<evidence type="ECO:0000256" key="4">
    <source>
        <dbReference type="SAM" id="MobiDB-lite"/>
    </source>
</evidence>
<dbReference type="Pfam" id="PF00150">
    <property type="entry name" value="Cellulase"/>
    <property type="match status" value="1"/>
</dbReference>
<dbReference type="PANTHER" id="PTHR34142:SF1">
    <property type="entry name" value="GLYCOSIDE HYDROLASE FAMILY 5 DOMAIN-CONTAINING PROTEIN"/>
    <property type="match status" value="1"/>
</dbReference>
<feature type="compositionally biased region" description="Polar residues" evidence="4">
    <location>
        <begin position="38"/>
        <end position="49"/>
    </location>
</feature>
<dbReference type="GO" id="GO:0009251">
    <property type="term" value="P:glucan catabolic process"/>
    <property type="evidence" value="ECO:0007669"/>
    <property type="project" value="TreeGrafter"/>
</dbReference>
<dbReference type="GO" id="GO:0004553">
    <property type="term" value="F:hydrolase activity, hydrolyzing O-glycosyl compounds"/>
    <property type="evidence" value="ECO:0007669"/>
    <property type="project" value="InterPro"/>
</dbReference>
<dbReference type="InterPro" id="IPR006311">
    <property type="entry name" value="TAT_signal"/>
</dbReference>
<dbReference type="RefSeq" id="WP_111421098.1">
    <property type="nucleotide sequence ID" value="NZ_NPEX01000191.1"/>
</dbReference>
<dbReference type="OrthoDB" id="9803927at2"/>
<dbReference type="AlphaFoldDB" id="A0A327L133"/>
<dbReference type="InterPro" id="IPR001547">
    <property type="entry name" value="Glyco_hydro_5"/>
</dbReference>
<dbReference type="Gene3D" id="3.20.20.80">
    <property type="entry name" value="Glycosidases"/>
    <property type="match status" value="1"/>
</dbReference>
<feature type="chain" id="PRO_5016415682" description="Glycoside hydrolase family 5 domain-containing protein" evidence="5">
    <location>
        <begin position="30"/>
        <end position="568"/>
    </location>
</feature>
<sequence>MRPSTIAARPTRRSVLLATAAVGATIATARPGTAGPSHATTQGPNQTSPKGGVNLAGADFGTIPGVHGTEYLYPGPRDVDYFGDLGFGLIRLPFKWERLQPRLGAPFAPAEERLLTDVARYATGRRIEVVLDPHNYAKRRIAEDGWSREHQIGSAAVPSDAFADFWSRLARLFAADDDVLFGLMNEPVGLSSDAWLGIANAAIGAIRRTGATNRILVPGVAYTGAHSWLTANNTVMEGVIDPLDRFAFDVHQYFDADSSGTRPDAVSGTIGSERIEAFQAWARAHGFKAYLGEFNGGRNPAGYNALHDLCQEMSANPDIWLGWAAWAGGPRWPETEMFNLGPWKDGRIREQTAILARYARPQSSNAWVTEGAAVDLDFARGRVFGVPSLEAALALGAEAQESGPRSVSDLADRKGIRIGGPAGPLSATPGEALLGLMGGEGFTLLIETRELPSTPSAVDLLRTGTQPLLRRAPSGAAEFLSGELLRTASQPLARWQSKRRVGLTIDRVQQRAGLGVTGQSPVEGRAEMPDAARVAFSLGAQASSGGYLVRIVAFPRFIERADMAALVA</sequence>
<evidence type="ECO:0000256" key="5">
    <source>
        <dbReference type="SAM" id="SignalP"/>
    </source>
</evidence>